<evidence type="ECO:0000259" key="2">
    <source>
        <dbReference type="Pfam" id="PF00296"/>
    </source>
</evidence>
<organism evidence="3 4">
    <name type="scientific">Rhodoferax ferrireducens</name>
    <dbReference type="NCBI Taxonomy" id="192843"/>
    <lineage>
        <taxon>Bacteria</taxon>
        <taxon>Pseudomonadati</taxon>
        <taxon>Pseudomonadota</taxon>
        <taxon>Betaproteobacteria</taxon>
        <taxon>Burkholderiales</taxon>
        <taxon>Comamonadaceae</taxon>
        <taxon>Rhodoferax</taxon>
    </lineage>
</organism>
<dbReference type="InterPro" id="IPR019949">
    <property type="entry name" value="CmoO-like"/>
</dbReference>
<dbReference type="InterPro" id="IPR036661">
    <property type="entry name" value="Luciferase-like_sf"/>
</dbReference>
<dbReference type="PANTHER" id="PTHR30137">
    <property type="entry name" value="LUCIFERASE-LIKE MONOOXYGENASE"/>
    <property type="match status" value="1"/>
</dbReference>
<protein>
    <submittedName>
        <fullName evidence="3">Luciferase family oxidoreductase group 1</fullName>
    </submittedName>
</protein>
<dbReference type="Proteomes" id="UP001180487">
    <property type="component" value="Unassembled WGS sequence"/>
</dbReference>
<proteinExistence type="predicted"/>
<dbReference type="EMBL" id="JAVDXT010000003">
    <property type="protein sequence ID" value="MDR7378458.1"/>
    <property type="molecule type" value="Genomic_DNA"/>
</dbReference>
<keyword evidence="4" id="KW-1185">Reference proteome</keyword>
<name>A0ABU2CAW5_9BURK</name>
<feature type="domain" description="Luciferase-like" evidence="2">
    <location>
        <begin position="14"/>
        <end position="298"/>
    </location>
</feature>
<evidence type="ECO:0000256" key="1">
    <source>
        <dbReference type="ARBA" id="ARBA00007789"/>
    </source>
</evidence>
<evidence type="ECO:0000313" key="4">
    <source>
        <dbReference type="Proteomes" id="UP001180487"/>
    </source>
</evidence>
<dbReference type="Pfam" id="PF00296">
    <property type="entry name" value="Bac_luciferase"/>
    <property type="match status" value="1"/>
</dbReference>
<comment type="caution">
    <text evidence="3">The sequence shown here is derived from an EMBL/GenBank/DDBJ whole genome shotgun (WGS) entry which is preliminary data.</text>
</comment>
<sequence>MPYSLSLLDKSPIPPGATAAQALQRTVALAQRAEELGYRRFWVAEHHGNPTLASTAPEVLIAHILAHTTRIRVGSGGVMLQHYSPFKVAEAFKLLAALAPGRVDLGVGKAPGGLPLATRALQWLHDAARKPDFAQQLADLDAFLEGTVIDGHALSGAVAYPAPPELPERILLGGSADSAALAARLGWDFTYAGHFNADPANIERSVTAYQQATGRPAALALYAFAAESKEEAERLVGALRIFKLHLSTGQSVNLPSLEAAAEFARQAGVADYRVEETRPYVLTGTPDSVRRALDVLSQRHGIQEFVIDTPVVGFAERWASVELLAGAEHAVAA</sequence>
<dbReference type="Gene3D" id="3.20.20.30">
    <property type="entry name" value="Luciferase-like domain"/>
    <property type="match status" value="1"/>
</dbReference>
<dbReference type="NCBIfam" id="TIGR03558">
    <property type="entry name" value="oxido_grp_1"/>
    <property type="match status" value="1"/>
</dbReference>
<dbReference type="RefSeq" id="WP_310374635.1">
    <property type="nucleotide sequence ID" value="NZ_JAVDXT010000003.1"/>
</dbReference>
<comment type="similarity">
    <text evidence="1">To bacterial alkanal monooxygenase alpha and beta chains.</text>
</comment>
<gene>
    <name evidence="3" type="ORF">J2X19_003152</name>
</gene>
<dbReference type="InterPro" id="IPR050766">
    <property type="entry name" value="Bact_Lucif_Oxidored"/>
</dbReference>
<reference evidence="3 4" key="1">
    <citation type="submission" date="2023-07" db="EMBL/GenBank/DDBJ databases">
        <title>Sorghum-associated microbial communities from plants grown in Nebraska, USA.</title>
        <authorList>
            <person name="Schachtman D."/>
        </authorList>
    </citation>
    <scope>NUCLEOTIDE SEQUENCE [LARGE SCALE GENOMIC DNA]</scope>
    <source>
        <strain evidence="3 4">BE313</strain>
    </source>
</reference>
<dbReference type="InterPro" id="IPR011251">
    <property type="entry name" value="Luciferase-like_dom"/>
</dbReference>
<evidence type="ECO:0000313" key="3">
    <source>
        <dbReference type="EMBL" id="MDR7378458.1"/>
    </source>
</evidence>
<dbReference type="PANTHER" id="PTHR30137:SF20">
    <property type="entry name" value="N-ACETYL-S-ALKYLCYSTEINE MONOOXYGENASE"/>
    <property type="match status" value="1"/>
</dbReference>
<accession>A0ABU2CAW5</accession>
<dbReference type="SUPFAM" id="SSF51679">
    <property type="entry name" value="Bacterial luciferase-like"/>
    <property type="match status" value="1"/>
</dbReference>